<evidence type="ECO:0000256" key="6">
    <source>
        <dbReference type="ARBA" id="ARBA00022679"/>
    </source>
</evidence>
<feature type="region of interest" description="Disordered" evidence="14">
    <location>
        <begin position="1165"/>
        <end position="1208"/>
    </location>
</feature>
<keyword evidence="8 13" id="KW-0235">DNA replication</keyword>
<dbReference type="SUPFAM" id="SSF89550">
    <property type="entry name" value="PHP domain-like"/>
    <property type="match status" value="1"/>
</dbReference>
<keyword evidence="5 13" id="KW-0963">Cytoplasm</keyword>
<comment type="similarity">
    <text evidence="2 13">Belongs to the DNA polymerase type-C family. DnaE2 subfamily.</text>
</comment>
<dbReference type="RefSeq" id="WP_015668041.1">
    <property type="nucleotide sequence ID" value="NC_020453.1"/>
</dbReference>
<dbReference type="InterPro" id="IPR040982">
    <property type="entry name" value="DNA_pol3_finger"/>
</dbReference>
<keyword evidence="7 13" id="KW-0548">Nucleotidyltransferase</keyword>
<evidence type="ECO:0000256" key="10">
    <source>
        <dbReference type="ARBA" id="ARBA00022932"/>
    </source>
</evidence>
<sequence>MTPIPYAEIGITTNFSFLHGGSHPQGYVHQAAAYGLHAIGIADHNTLAGIVRAYSELSSDRLSYKPKLLYGARLVFTCGTPDILVYPRDRAAYGRLCQLLTRGKRGSDLDKVAKGDCRLSFDDLLESIEGQLLVLMPPHRFDEAVLDKILARLKDSPAEGVWLAGSLLYRGDDRRRLARLARLAASAKVPLIATNDVLYHHPSQRMLQDVLTCIREKASIETIGRRLQANAERHLKPGHEMARLFRDHPDAIAETIRFTDRIVFSLDQLKYQYPDEPVPPGKTAQGHLQDLTWAGAKTCFGDHLDGRLRAVLTKELALIAELNYAHYFLTVHDIVRYARSEGILCQGRGSAANSAVCYVLGITSVDPTKIDLLFERFISKERLEPPDIDVDFEHSRREEVMQYVYRRYGRHRAAIIATVIHYRPRSAIRDVGKALGLTEDVTSVLADTVWGSWGDGLSDMQVRQAGLDPDNPMIRRAVELAGELITFPRHLSQHVGGYVLTQDRLDSYVPIGNAAMDDRTFIEWDKDDVDALSMMKVDVLALGMLTCIRKSFALIAQHKHIHYDLASVPREDPEVYDMLCKGESLGVFQVESRAQMNMLPRLKPRTFYDLVIEVAIVRPGPIQGDMVHPYLRRRNGLEQVSYPAPANGPADELHKVLHKTLGVPLFQEQAMRIAIEAAKFSPEEANGLRRAMATFRNVGTIGSYEEKMVGNMIARGYDPAFAKSCFDQIKGFGSYGFPESHAASFAQLVYVSSWLKCFHPDAFCCALLNSQPMGFYAPAQIVGDAHKNKVEIRDIDVSYSFADNTLEETDGQYCAVRLGFRQIDGFRWIDRDEERIKKLSEKMRRETLAASAPSFLDEQATSPPSFRGARSASPESITPSRDYGFRACAQGGASRNDGEETAADSQALHAFRSLDAGASPRNDNDKQIHTPLQNDDHEDDWADRIIEARARGPFSSLEDFARDTALPKRALLLLADADAFRSLGLDRRAAIWAVRRLPDDVPLPLFEAAIAREQPDEGAQPLPEMPLPEHVVADYQTIRLSLKGHPMEFLRRRFAAEGVLACRDVNHANDRRRVRCAGVVLVRQRPGSAKGVVFMTLEDETGIANIVVWPKVMETFRKEVMGARLVLVEGRIQSSPEKVVHLVAERLVDRSADLALLSDDRLGASAVPHGPMPAEPLNDDRRDHPDHPAQRVSHPRNVRILPRSRDFH</sequence>
<evidence type="ECO:0000256" key="9">
    <source>
        <dbReference type="ARBA" id="ARBA00022763"/>
    </source>
</evidence>
<keyword evidence="10 13" id="KW-0239">DNA-directed DNA polymerase</keyword>
<evidence type="ECO:0000313" key="16">
    <source>
        <dbReference type="EMBL" id="BAM90951.1"/>
    </source>
</evidence>
<keyword evidence="6 13" id="KW-0808">Transferase</keyword>
<dbReference type="NCBIfam" id="TIGR00594">
    <property type="entry name" value="polc"/>
    <property type="match status" value="1"/>
</dbReference>
<name>M4ZBX0_9BRAD</name>
<dbReference type="SMART" id="SM00481">
    <property type="entry name" value="POLIIIAc"/>
    <property type="match status" value="1"/>
</dbReference>
<dbReference type="InterPro" id="IPR004805">
    <property type="entry name" value="DnaE2/DnaE/PolC"/>
</dbReference>
<dbReference type="InterPro" id="IPR023073">
    <property type="entry name" value="DnaE2"/>
</dbReference>
<dbReference type="Pfam" id="PF02811">
    <property type="entry name" value="PHP"/>
    <property type="match status" value="1"/>
</dbReference>
<protein>
    <recommendedName>
        <fullName evidence="4 13">Error-prone DNA polymerase</fullName>
        <ecNumber evidence="3 13">2.7.7.7</ecNumber>
    </recommendedName>
</protein>
<dbReference type="EC" id="2.7.7.7" evidence="3 13"/>
<dbReference type="GO" id="GO:0006260">
    <property type="term" value="P:DNA replication"/>
    <property type="evidence" value="ECO:0007669"/>
    <property type="project" value="UniProtKB-KW"/>
</dbReference>
<dbReference type="Pfam" id="PF01336">
    <property type="entry name" value="tRNA_anti-codon"/>
    <property type="match status" value="1"/>
</dbReference>
<dbReference type="HAMAP" id="MF_01902">
    <property type="entry name" value="DNApol_error_prone"/>
    <property type="match status" value="1"/>
</dbReference>
<dbReference type="PANTHER" id="PTHR32294:SF4">
    <property type="entry name" value="ERROR-PRONE DNA POLYMERASE"/>
    <property type="match status" value="1"/>
</dbReference>
<dbReference type="GO" id="GO:0008408">
    <property type="term" value="F:3'-5' exonuclease activity"/>
    <property type="evidence" value="ECO:0007669"/>
    <property type="project" value="InterPro"/>
</dbReference>
<dbReference type="PANTHER" id="PTHR32294">
    <property type="entry name" value="DNA POLYMERASE III SUBUNIT ALPHA"/>
    <property type="match status" value="1"/>
</dbReference>
<dbReference type="Pfam" id="PF17657">
    <property type="entry name" value="DNA_pol3_finger"/>
    <property type="match status" value="1"/>
</dbReference>
<dbReference type="InterPro" id="IPR003141">
    <property type="entry name" value="Pol/His_phosphatase_N"/>
</dbReference>
<evidence type="ECO:0000256" key="1">
    <source>
        <dbReference type="ARBA" id="ARBA00004496"/>
    </source>
</evidence>
<feature type="region of interest" description="Disordered" evidence="14">
    <location>
        <begin position="916"/>
        <end position="939"/>
    </location>
</feature>
<evidence type="ECO:0000256" key="4">
    <source>
        <dbReference type="ARBA" id="ARBA00017273"/>
    </source>
</evidence>
<proteinExistence type="inferred from homology"/>
<feature type="region of interest" description="Disordered" evidence="14">
    <location>
        <begin position="850"/>
        <end position="904"/>
    </location>
</feature>
<dbReference type="GO" id="GO:0003887">
    <property type="term" value="F:DNA-directed DNA polymerase activity"/>
    <property type="evidence" value="ECO:0007669"/>
    <property type="project" value="UniProtKB-UniRule"/>
</dbReference>
<dbReference type="Pfam" id="PF07733">
    <property type="entry name" value="DNA_pol3_alpha"/>
    <property type="match status" value="1"/>
</dbReference>
<dbReference type="GeneID" id="301818735"/>
<evidence type="ECO:0000256" key="7">
    <source>
        <dbReference type="ARBA" id="ARBA00022695"/>
    </source>
</evidence>
<comment type="subcellular location">
    <subcellularLocation>
        <location evidence="1 13">Cytoplasm</location>
    </subcellularLocation>
</comment>
<evidence type="ECO:0000256" key="13">
    <source>
        <dbReference type="HAMAP-Rule" id="MF_01902"/>
    </source>
</evidence>
<feature type="compositionally biased region" description="Basic and acidic residues" evidence="14">
    <location>
        <begin position="1178"/>
        <end position="1189"/>
    </location>
</feature>
<reference evidence="16 17" key="1">
    <citation type="journal article" date="2013" name="Appl. Environ. Microbiol.">
        <title>Genome analysis suggests that the soil oligotrophic bacterium Agromonas oligotrophica (Bradyrhizobium oligotrophicum) is a nitrogen-fixing symbiont of Aeschynomene indica.</title>
        <authorList>
            <person name="Okubo T."/>
            <person name="Fukushima S."/>
            <person name="Itakura M."/>
            <person name="Oshima K."/>
            <person name="Longtonglang A."/>
            <person name="Teaumroong N."/>
            <person name="Mitsui H."/>
            <person name="Hattori M."/>
            <person name="Hattori R."/>
            <person name="Hattori T."/>
            <person name="Minamisawa K."/>
        </authorList>
    </citation>
    <scope>NUCLEOTIDE SEQUENCE [LARGE SCALE GENOMIC DNA]</scope>
    <source>
        <strain evidence="16 17">S58</strain>
    </source>
</reference>
<dbReference type="HOGENOM" id="CLU_001600_4_0_5"/>
<evidence type="ECO:0000256" key="3">
    <source>
        <dbReference type="ARBA" id="ARBA00012417"/>
    </source>
</evidence>
<evidence type="ECO:0000256" key="2">
    <source>
        <dbReference type="ARBA" id="ARBA00007391"/>
    </source>
</evidence>
<dbReference type="InterPro" id="IPR004365">
    <property type="entry name" value="NA-bd_OB_tRNA"/>
</dbReference>
<dbReference type="InterPro" id="IPR029460">
    <property type="entry name" value="DNAPol_HHH"/>
</dbReference>
<dbReference type="KEGG" id="aol:S58_49720"/>
<dbReference type="eggNOG" id="COG0587">
    <property type="taxonomic scope" value="Bacteria"/>
</dbReference>
<gene>
    <name evidence="13" type="primary">dnaE2</name>
    <name evidence="16" type="ORF">S58_49720</name>
</gene>
<evidence type="ECO:0000256" key="11">
    <source>
        <dbReference type="ARBA" id="ARBA00023204"/>
    </source>
</evidence>
<dbReference type="CDD" id="cd04485">
    <property type="entry name" value="DnaE_OBF"/>
    <property type="match status" value="1"/>
</dbReference>
<dbReference type="GO" id="GO:0003676">
    <property type="term" value="F:nucleic acid binding"/>
    <property type="evidence" value="ECO:0007669"/>
    <property type="project" value="InterPro"/>
</dbReference>
<dbReference type="Gene3D" id="3.20.20.140">
    <property type="entry name" value="Metal-dependent hydrolases"/>
    <property type="match status" value="1"/>
</dbReference>
<dbReference type="STRING" id="1245469.S58_49720"/>
<dbReference type="InterPro" id="IPR012340">
    <property type="entry name" value="NA-bd_OB-fold"/>
</dbReference>
<dbReference type="InterPro" id="IPR011708">
    <property type="entry name" value="DNA_pol3_alpha_NTPase_dom"/>
</dbReference>
<evidence type="ECO:0000313" key="17">
    <source>
        <dbReference type="Proteomes" id="UP000011841"/>
    </source>
</evidence>
<keyword evidence="9 13" id="KW-0227">DNA damage</keyword>
<dbReference type="PATRIC" id="fig|1245469.3.peg.5086"/>
<evidence type="ECO:0000256" key="14">
    <source>
        <dbReference type="SAM" id="MobiDB-lite"/>
    </source>
</evidence>
<dbReference type="GO" id="GO:0005737">
    <property type="term" value="C:cytoplasm"/>
    <property type="evidence" value="ECO:0007669"/>
    <property type="project" value="UniProtKB-SubCell"/>
</dbReference>
<dbReference type="AlphaFoldDB" id="M4ZBX0"/>
<dbReference type="NCBIfam" id="NF004225">
    <property type="entry name" value="PRK05672.1"/>
    <property type="match status" value="1"/>
</dbReference>
<dbReference type="GO" id="GO:0006281">
    <property type="term" value="P:DNA repair"/>
    <property type="evidence" value="ECO:0007669"/>
    <property type="project" value="UniProtKB-UniRule"/>
</dbReference>
<evidence type="ECO:0000256" key="8">
    <source>
        <dbReference type="ARBA" id="ARBA00022705"/>
    </source>
</evidence>
<keyword evidence="17" id="KW-1185">Reference proteome</keyword>
<evidence type="ECO:0000256" key="5">
    <source>
        <dbReference type="ARBA" id="ARBA00022490"/>
    </source>
</evidence>
<keyword evidence="11 13" id="KW-0234">DNA repair</keyword>
<dbReference type="OrthoDB" id="9803237at2"/>
<organism evidence="16 17">
    <name type="scientific">Bradyrhizobium oligotrophicum S58</name>
    <dbReference type="NCBI Taxonomy" id="1245469"/>
    <lineage>
        <taxon>Bacteria</taxon>
        <taxon>Pseudomonadati</taxon>
        <taxon>Pseudomonadota</taxon>
        <taxon>Alphaproteobacteria</taxon>
        <taxon>Hyphomicrobiales</taxon>
        <taxon>Nitrobacteraceae</taxon>
        <taxon>Bradyrhizobium</taxon>
    </lineage>
</organism>
<dbReference type="InterPro" id="IPR016195">
    <property type="entry name" value="Pol/histidinol_Pase-like"/>
</dbReference>
<feature type="domain" description="Polymerase/histidinol phosphatase N-terminal" evidence="15">
    <location>
        <begin position="7"/>
        <end position="78"/>
    </location>
</feature>
<dbReference type="Pfam" id="PF14579">
    <property type="entry name" value="HHH_6"/>
    <property type="match status" value="1"/>
</dbReference>
<comment type="catalytic activity">
    <reaction evidence="12 13">
        <text>DNA(n) + a 2'-deoxyribonucleoside 5'-triphosphate = DNA(n+1) + diphosphate</text>
        <dbReference type="Rhea" id="RHEA:22508"/>
        <dbReference type="Rhea" id="RHEA-COMP:17339"/>
        <dbReference type="Rhea" id="RHEA-COMP:17340"/>
        <dbReference type="ChEBI" id="CHEBI:33019"/>
        <dbReference type="ChEBI" id="CHEBI:61560"/>
        <dbReference type="ChEBI" id="CHEBI:173112"/>
        <dbReference type="EC" id="2.7.7.7"/>
    </reaction>
</comment>
<dbReference type="EMBL" id="AP012603">
    <property type="protein sequence ID" value="BAM90951.1"/>
    <property type="molecule type" value="Genomic_DNA"/>
</dbReference>
<dbReference type="InterPro" id="IPR004013">
    <property type="entry name" value="PHP_dom"/>
</dbReference>
<evidence type="ECO:0000259" key="15">
    <source>
        <dbReference type="SMART" id="SM00481"/>
    </source>
</evidence>
<comment type="function">
    <text evidence="13">DNA polymerase involved in damage-induced mutagenesis and translesion synthesis (TLS). It is not the major replicative DNA polymerase.</text>
</comment>
<accession>M4ZBX0</accession>
<evidence type="ECO:0000256" key="12">
    <source>
        <dbReference type="ARBA" id="ARBA00049244"/>
    </source>
</evidence>
<dbReference type="Gene3D" id="2.40.50.140">
    <property type="entry name" value="Nucleic acid-binding proteins"/>
    <property type="match status" value="1"/>
</dbReference>
<dbReference type="Proteomes" id="UP000011841">
    <property type="component" value="Chromosome"/>
</dbReference>
<dbReference type="CDD" id="cd07434">
    <property type="entry name" value="PHP_PolIIIA_DnaE2"/>
    <property type="match status" value="1"/>
</dbReference>